<sequence length="305" mass="33659">MTPIITVDNVQKSFKKQLVLDNITLEVQPGNIYALLGDNGAGKSTLLKIITGLLNSDQGTVRVNDFDVNKQLRQIQRLFSFSAQTSSVDDILTGYENLALIAKLRHVANPNQTATDLLAQFKLTEAAKKRVADYSGGMRRRLDLAMSLVGNPEILFLDEPTTGLDPSSRNDLWQTIRDLKAQGKTIFLTTQYLEEADQLADQVGFLRDGKIIATGTPQEMKHLAGPEKLTLTFLTSDQLAQVLPLLHDFAVQTLDDVSISVELPESISTVLEILNRLTVHKLKPTTFQVTTPSLDDVFLKLTKGA</sequence>
<evidence type="ECO:0000313" key="9">
    <source>
        <dbReference type="Proteomes" id="UP001275867"/>
    </source>
</evidence>
<dbReference type="PROSITE" id="PS00211">
    <property type="entry name" value="ABC_TRANSPORTER_1"/>
    <property type="match status" value="1"/>
</dbReference>
<name>A0AAP5TC69_9LACO</name>
<dbReference type="Pfam" id="PF13732">
    <property type="entry name" value="DrrA1-3_C"/>
    <property type="match status" value="1"/>
</dbReference>
<dbReference type="RefSeq" id="WP_068807818.1">
    <property type="nucleotide sequence ID" value="NZ_LXND01000076.1"/>
</dbReference>
<protein>
    <submittedName>
        <fullName evidence="7">ABC transporter ATP-binding protein</fullName>
    </submittedName>
    <submittedName>
        <fullName evidence="6">ATP-binding cassette domain-containing protein</fullName>
    </submittedName>
</protein>
<proteinExistence type="inferred from homology"/>
<dbReference type="Gene3D" id="3.40.50.300">
    <property type="entry name" value="P-loop containing nucleotide triphosphate hydrolases"/>
    <property type="match status" value="1"/>
</dbReference>
<dbReference type="InterPro" id="IPR050763">
    <property type="entry name" value="ABC_transporter_ATP-binding"/>
</dbReference>
<dbReference type="Pfam" id="PF00005">
    <property type="entry name" value="ABC_tran"/>
    <property type="match status" value="1"/>
</dbReference>
<evidence type="ECO:0000256" key="2">
    <source>
        <dbReference type="ARBA" id="ARBA00022448"/>
    </source>
</evidence>
<keyword evidence="3" id="KW-0547">Nucleotide-binding</keyword>
<evidence type="ECO:0000313" key="8">
    <source>
        <dbReference type="Proteomes" id="UP000077280"/>
    </source>
</evidence>
<evidence type="ECO:0000313" key="6">
    <source>
        <dbReference type="EMBL" id="MDV7693986.1"/>
    </source>
</evidence>
<dbReference type="EMBL" id="WERX01000008">
    <property type="protein sequence ID" value="MDV7693986.1"/>
    <property type="molecule type" value="Genomic_DNA"/>
</dbReference>
<dbReference type="InterPro" id="IPR027417">
    <property type="entry name" value="P-loop_NTPase"/>
</dbReference>
<keyword evidence="4 6" id="KW-0067">ATP-binding</keyword>
<evidence type="ECO:0000313" key="7">
    <source>
        <dbReference type="EMBL" id="OAD63401.1"/>
    </source>
</evidence>
<dbReference type="GO" id="GO:0016887">
    <property type="term" value="F:ATP hydrolysis activity"/>
    <property type="evidence" value="ECO:0007669"/>
    <property type="project" value="InterPro"/>
</dbReference>
<reference evidence="6" key="2">
    <citation type="submission" date="2019-10" db="EMBL/GenBank/DDBJ databases">
        <title>Malate fermentation in French cider.</title>
        <authorList>
            <person name="Cousin F.J."/>
            <person name="Medina Fernandez S."/>
            <person name="Misery B."/>
            <person name="Laplace J.-M."/>
            <person name="Cretenet M."/>
        </authorList>
    </citation>
    <scope>NUCLEOTIDE SEQUENCE</scope>
    <source>
        <strain evidence="6">UCMA15901</strain>
    </source>
</reference>
<comment type="caution">
    <text evidence="6">The sequence shown here is derived from an EMBL/GenBank/DDBJ whole genome shotgun (WGS) entry which is preliminary data.</text>
</comment>
<dbReference type="Proteomes" id="UP000077280">
    <property type="component" value="Unassembled WGS sequence"/>
</dbReference>
<evidence type="ECO:0000256" key="3">
    <source>
        <dbReference type="ARBA" id="ARBA00022741"/>
    </source>
</evidence>
<dbReference type="EMBL" id="LXND01000076">
    <property type="protein sequence ID" value="OAD63401.1"/>
    <property type="molecule type" value="Genomic_DNA"/>
</dbReference>
<gene>
    <name evidence="7" type="ORF">A7K95_09675</name>
    <name evidence="6" type="ORF">GA842_03635</name>
</gene>
<keyword evidence="2" id="KW-0813">Transport</keyword>
<organism evidence="6 9">
    <name type="scientific">Pediococcus parvulus</name>
    <dbReference type="NCBI Taxonomy" id="54062"/>
    <lineage>
        <taxon>Bacteria</taxon>
        <taxon>Bacillati</taxon>
        <taxon>Bacillota</taxon>
        <taxon>Bacilli</taxon>
        <taxon>Lactobacillales</taxon>
        <taxon>Lactobacillaceae</taxon>
        <taxon>Pediococcus</taxon>
    </lineage>
</organism>
<accession>A0AAP5TC69</accession>
<dbReference type="PANTHER" id="PTHR42711">
    <property type="entry name" value="ABC TRANSPORTER ATP-BINDING PROTEIN"/>
    <property type="match status" value="1"/>
</dbReference>
<dbReference type="GO" id="GO:0005524">
    <property type="term" value="F:ATP binding"/>
    <property type="evidence" value="ECO:0007669"/>
    <property type="project" value="UniProtKB-KW"/>
</dbReference>
<evidence type="ECO:0000256" key="1">
    <source>
        <dbReference type="ARBA" id="ARBA00005417"/>
    </source>
</evidence>
<dbReference type="Proteomes" id="UP001275867">
    <property type="component" value="Unassembled WGS sequence"/>
</dbReference>
<dbReference type="InterPro" id="IPR017871">
    <property type="entry name" value="ABC_transporter-like_CS"/>
</dbReference>
<comment type="similarity">
    <text evidence="1">Belongs to the ABC transporter superfamily.</text>
</comment>
<keyword evidence="8" id="KW-1185">Reference proteome</keyword>
<reference evidence="7 8" key="1">
    <citation type="submission" date="2016-05" db="EMBL/GenBank/DDBJ databases">
        <title>Draft genome sequence of Pediococcus parvulus 2.6, a probiotic beta-glucan producer strain.</title>
        <authorList>
            <person name="Mohedano M.L."/>
            <person name="Perez-Ramos A."/>
            <person name="Duenas M.T."/>
            <person name="Lamontanara A."/>
            <person name="Orru L."/>
            <person name="Spano G."/>
            <person name="Capozzi V."/>
            <person name="Lopez P."/>
        </authorList>
    </citation>
    <scope>NUCLEOTIDE SEQUENCE [LARGE SCALE GENOMIC DNA]</scope>
    <source>
        <strain evidence="7 8">2.6</strain>
    </source>
</reference>
<dbReference type="AlphaFoldDB" id="A0AAP5TC69"/>
<feature type="domain" description="ABC transporter" evidence="5">
    <location>
        <begin position="5"/>
        <end position="233"/>
    </location>
</feature>
<dbReference type="SMART" id="SM00382">
    <property type="entry name" value="AAA"/>
    <property type="match status" value="1"/>
</dbReference>
<dbReference type="InterPro" id="IPR003593">
    <property type="entry name" value="AAA+_ATPase"/>
</dbReference>
<evidence type="ECO:0000256" key="4">
    <source>
        <dbReference type="ARBA" id="ARBA00022840"/>
    </source>
</evidence>
<dbReference type="PANTHER" id="PTHR42711:SF5">
    <property type="entry name" value="ABC TRANSPORTER ATP-BINDING PROTEIN NATA"/>
    <property type="match status" value="1"/>
</dbReference>
<dbReference type="InterPro" id="IPR025302">
    <property type="entry name" value="DrrA1/2-like_C"/>
</dbReference>
<evidence type="ECO:0000259" key="5">
    <source>
        <dbReference type="PROSITE" id="PS50893"/>
    </source>
</evidence>
<dbReference type="PROSITE" id="PS50893">
    <property type="entry name" value="ABC_TRANSPORTER_2"/>
    <property type="match status" value="1"/>
</dbReference>
<dbReference type="SUPFAM" id="SSF52540">
    <property type="entry name" value="P-loop containing nucleoside triphosphate hydrolases"/>
    <property type="match status" value="1"/>
</dbReference>
<dbReference type="InterPro" id="IPR003439">
    <property type="entry name" value="ABC_transporter-like_ATP-bd"/>
</dbReference>